<dbReference type="Proteomes" id="UP000220214">
    <property type="component" value="Chromosome 1"/>
</dbReference>
<evidence type="ECO:0000313" key="19">
    <source>
        <dbReference type="Proteomes" id="UP000219974"/>
    </source>
</evidence>
<dbReference type="SUPFAM" id="SSF52540">
    <property type="entry name" value="P-loop containing nucleoside triphosphate hydrolases"/>
    <property type="match status" value="2"/>
</dbReference>
<evidence type="ECO:0000256" key="5">
    <source>
        <dbReference type="ARBA" id="ARBA00022454"/>
    </source>
</evidence>
<dbReference type="EMBL" id="LT614627">
    <property type="protein sequence ID" value="SCN21578.1"/>
    <property type="molecule type" value="Genomic_DNA"/>
</dbReference>
<dbReference type="InterPro" id="IPR027417">
    <property type="entry name" value="P-loop_NTPase"/>
</dbReference>
<dbReference type="Proteomes" id="UP000069549">
    <property type="component" value="Chromosome 1"/>
</dbReference>
<comment type="cofactor">
    <cofactor evidence="1">
        <name>Zn(2+)</name>
        <dbReference type="ChEBI" id="CHEBI:29105"/>
    </cofactor>
</comment>
<keyword evidence="8" id="KW-0539">Nucleus</keyword>
<evidence type="ECO:0000256" key="8">
    <source>
        <dbReference type="ARBA" id="ARBA00023242"/>
    </source>
</evidence>
<reference evidence="12 17" key="1">
    <citation type="submission" date="2016-02" db="EMBL/GenBank/DDBJ databases">
        <authorList>
            <consortium name="Pathogen Informatics"/>
        </authorList>
    </citation>
    <scope>NUCLEOTIDE SEQUENCE [LARGE SCALE GENOMIC DNA]</scope>
    <source>
        <strain evidence="12 17">K173</strain>
        <strain evidence="13 21">NK65 ny</strain>
        <strain evidence="14 20">NK65e</strain>
        <strain evidence="16 18">SP11 Antwerpcl1</strain>
        <strain evidence="15 19">SP11 RLL</strain>
    </source>
</reference>
<dbReference type="Proteomes" id="UP000219974">
    <property type="component" value="Chromosome 1"/>
</dbReference>
<evidence type="ECO:0000313" key="20">
    <source>
        <dbReference type="Proteomes" id="UP000220214"/>
    </source>
</evidence>
<evidence type="ECO:0000313" key="21">
    <source>
        <dbReference type="Proteomes" id="UP000516480"/>
    </source>
</evidence>
<proteinExistence type="inferred from homology"/>
<evidence type="ECO:0000256" key="4">
    <source>
        <dbReference type="ARBA" id="ARBA00009439"/>
    </source>
</evidence>
<comment type="subcellular location">
    <subcellularLocation>
        <location evidence="3">Chromosome</location>
    </subcellularLocation>
    <subcellularLocation>
        <location evidence="2">Nucleus</location>
    </subcellularLocation>
</comment>
<evidence type="ECO:0000313" key="15">
    <source>
        <dbReference type="EMBL" id="SCO58814.1"/>
    </source>
</evidence>
<dbReference type="EMBL" id="LT608265">
    <property type="protein sequence ID" value="SCO58814.1"/>
    <property type="molecule type" value="Genomic_DNA"/>
</dbReference>
<dbReference type="GO" id="GO:0051880">
    <property type="term" value="F:G-quadruplex DNA binding"/>
    <property type="evidence" value="ECO:0007669"/>
    <property type="project" value="TreeGrafter"/>
</dbReference>
<keyword evidence="10" id="KW-0175">Coiled coil</keyword>
<feature type="coiled-coil region" evidence="10">
    <location>
        <begin position="232"/>
        <end position="346"/>
    </location>
</feature>
<dbReference type="Proteomes" id="UP000219860">
    <property type="component" value="Chromosome 1"/>
</dbReference>
<gene>
    <name evidence="12" type="primary">RAD50</name>
    <name evidence="12" type="ORF">PBK173_000009400</name>
    <name evidence="14" type="ORF">PBNK65E_000009100</name>
    <name evidence="13" type="ORF">PBNK65NY_000009100</name>
    <name evidence="16" type="ORF">PBSP11A_000009100</name>
    <name evidence="15" type="ORF">PBSP11RLL_000009100</name>
</gene>
<dbReference type="GO" id="GO:0016887">
    <property type="term" value="F:ATP hydrolysis activity"/>
    <property type="evidence" value="ECO:0007669"/>
    <property type="project" value="InterPro"/>
</dbReference>
<evidence type="ECO:0000313" key="17">
    <source>
        <dbReference type="Proteomes" id="UP000069549"/>
    </source>
</evidence>
<keyword evidence="7" id="KW-0862">Zinc</keyword>
<feature type="coiled-coil region" evidence="10">
    <location>
        <begin position="854"/>
        <end position="909"/>
    </location>
</feature>
<dbReference type="GO" id="GO:0043047">
    <property type="term" value="F:single-stranded telomeric DNA binding"/>
    <property type="evidence" value="ECO:0007669"/>
    <property type="project" value="TreeGrafter"/>
</dbReference>
<organism evidence="12 17">
    <name type="scientific">Plasmodium berghei</name>
    <dbReference type="NCBI Taxonomy" id="5821"/>
    <lineage>
        <taxon>Eukaryota</taxon>
        <taxon>Sar</taxon>
        <taxon>Alveolata</taxon>
        <taxon>Apicomplexa</taxon>
        <taxon>Aconoidasida</taxon>
        <taxon>Haemosporida</taxon>
        <taxon>Plasmodiidae</taxon>
        <taxon>Plasmodium</taxon>
        <taxon>Plasmodium (Vinckeia)</taxon>
    </lineage>
</organism>
<dbReference type="Pfam" id="PF13476">
    <property type="entry name" value="AAA_23"/>
    <property type="match status" value="1"/>
</dbReference>
<dbReference type="PANTHER" id="PTHR18867:SF12">
    <property type="entry name" value="DNA REPAIR PROTEIN RAD50"/>
    <property type="match status" value="1"/>
</dbReference>
<dbReference type="OrthoDB" id="18797at2759"/>
<dbReference type="EMBL" id="LT160021">
    <property type="protein sequence ID" value="CXH80791.1"/>
    <property type="molecule type" value="Genomic_DNA"/>
</dbReference>
<dbReference type="GO" id="GO:0046872">
    <property type="term" value="F:metal ion binding"/>
    <property type="evidence" value="ECO:0007669"/>
    <property type="project" value="UniProtKB-KW"/>
</dbReference>
<dbReference type="GO" id="GO:0000722">
    <property type="term" value="P:telomere maintenance via recombination"/>
    <property type="evidence" value="ECO:0007669"/>
    <property type="project" value="TreeGrafter"/>
</dbReference>
<feature type="coiled-coil region" evidence="10">
    <location>
        <begin position="964"/>
        <end position="1055"/>
    </location>
</feature>
<dbReference type="GO" id="GO:0070192">
    <property type="term" value="P:chromosome organization involved in meiotic cell cycle"/>
    <property type="evidence" value="ECO:0007669"/>
    <property type="project" value="TreeGrafter"/>
</dbReference>
<feature type="domain" description="Rad50/SbcC-type AAA" evidence="11">
    <location>
        <begin position="6"/>
        <end position="240"/>
    </location>
</feature>
<evidence type="ECO:0000313" key="18">
    <source>
        <dbReference type="Proteomes" id="UP000219860"/>
    </source>
</evidence>
<dbReference type="GO" id="GO:0003691">
    <property type="term" value="F:double-stranded telomeric DNA binding"/>
    <property type="evidence" value="ECO:0007669"/>
    <property type="project" value="TreeGrafter"/>
</dbReference>
<evidence type="ECO:0000256" key="7">
    <source>
        <dbReference type="ARBA" id="ARBA00022833"/>
    </source>
</evidence>
<dbReference type="Gene3D" id="3.40.50.300">
    <property type="entry name" value="P-loop containing nucleotide triphosphate hydrolases"/>
    <property type="match status" value="2"/>
</dbReference>
<evidence type="ECO:0000259" key="11">
    <source>
        <dbReference type="Pfam" id="PF13476"/>
    </source>
</evidence>
<evidence type="ECO:0000256" key="1">
    <source>
        <dbReference type="ARBA" id="ARBA00001947"/>
    </source>
</evidence>
<comment type="similarity">
    <text evidence="4">Belongs to the SMC family. RAD50 subfamily.</text>
</comment>
<dbReference type="Proteomes" id="UP000516480">
    <property type="component" value="Chromosome 1"/>
</dbReference>
<dbReference type="GO" id="GO:0000794">
    <property type="term" value="C:condensed nuclear chromosome"/>
    <property type="evidence" value="ECO:0007669"/>
    <property type="project" value="TreeGrafter"/>
</dbReference>
<feature type="coiled-coil region" evidence="10">
    <location>
        <begin position="1433"/>
        <end position="1491"/>
    </location>
</feature>
<name>A0A122HNX9_PLABE</name>
<keyword evidence="5" id="KW-0158">Chromosome</keyword>
<dbReference type="FunFam" id="3.40.50.300:FF:001805">
    <property type="entry name" value="Similar to DNA repair protein rad50"/>
    <property type="match status" value="1"/>
</dbReference>
<dbReference type="VEuPathDB" id="PlasmoDB:PBANKA_0104600"/>
<dbReference type="EMBL" id="LT608137">
    <property type="protein sequence ID" value="SCM19066.1"/>
    <property type="molecule type" value="Genomic_DNA"/>
</dbReference>
<evidence type="ECO:0000313" key="12">
    <source>
        <dbReference type="EMBL" id="CXH80791.1"/>
    </source>
</evidence>
<comment type="catalytic activity">
    <reaction evidence="9">
        <text>ATP + H2O = ADP + phosphate + H(+)</text>
        <dbReference type="Rhea" id="RHEA:13065"/>
        <dbReference type="ChEBI" id="CHEBI:15377"/>
        <dbReference type="ChEBI" id="CHEBI:15378"/>
        <dbReference type="ChEBI" id="CHEBI:30616"/>
        <dbReference type="ChEBI" id="CHEBI:43474"/>
        <dbReference type="ChEBI" id="CHEBI:456216"/>
    </reaction>
</comment>
<keyword evidence="6" id="KW-0479">Metal-binding</keyword>
<evidence type="ECO:0000313" key="13">
    <source>
        <dbReference type="EMBL" id="SCM19066.1"/>
    </source>
</evidence>
<protein>
    <submittedName>
        <fullName evidence="12">DNA repair protein RAD50, putative</fullName>
    </submittedName>
</protein>
<sequence>MTTLDKIGIQGIRSYCDEYSQQLEFSSPITIIYGNNGSGKSTIIECLKVNCTGDFPPNAEKGKSFIHDPLISNKMNVRGKIDLLLKNYNNKKIGISRSFSLYYSKDKQNRIKHTFRSLDNNIIIKKDKGDDIIITNKCVDINCHIPKLMGVSKALLENVILCHHDESLWPFSESTKIKKKFDELFGDDNFSKILEELVKCKKKMNEVLKKKNYELISIKDSYEKKKNIFLEIEKNQAEIENEKIFIQQEKEELKKKTILLDQFKNKNNILYKISSDIDTYFVLYERHQSDIQQYKNMKEIYEESSSELEKFSDLFKTDLVKCNELIEKINDEIIKLEEESENCLNAYACGNLKECSEISDSIFCLEKKEKQLLDMVKNVYDLDICILNNFKSKCVRNILLKEYKKVILLAQNSFHTLTFIKSIESPTRKDEIISTCDWNEVTSMEKEDSGYNRKRITNRGRIIKKLNLSFLKDLDLNSYQSFFEEYKEFEKRHKKRIKKIYNFIRQKKIQSQENKMEKNKNKNILKIKKYQEKLRKIDKKIDQIEKYKKQLISLKSNDDIYDKQFKNLEKMLQLKNIYDTIILNGYDDCNLHDDDNNICTFKEQNEKNIKKKKLDEIVNLKNKLNQVLIYITNVNLLCEYFCDFEKINKKIIFFFGRLFYYLSQMKTFLKLCNGIKKKKNLYDCIKRLGILDFEENEFCSNLKNDKSQMFIIVSKFDEKKEADKLFIPMIHNNLNIKKEEDNWYGFEEKTVKLENKIEKNTKLKSLITLENITNCVNKNEDILGDYLIKLESKKRATTHFEEAESGMKKKQRQDEFKELQKMKIKRTEKEAKNEIKLEWSQDMEIIERGLCEYAEKCEEKIEQFNIEIKKIKDKIVVKTNETIEADKEMKNYLENIKNFNWMLEKLEIKNASNFLDIFYQTIKKIKETKRNINWLTRKNDEKIINVDKMNGTQFCNMCKHNLEENEMNKIKIDLNNEINKIKNEIEEESKKLNNLKKNKNKYLSLLKYYYNYIHPISNQINNFSENKINEIKDDLTNLQESLNIYLNKINKTNEKYKILQEILNIYPNLINLKKEIVKHGKKLFLCKDKIKNVLNFFKDNNNNDDDALLVKHEFYNLSDEFAKLMENRIGVGEEMEKSHAKDSSKEIIDLITKLKEFFEIFMRITDKKEDFTYIANIIEKYYDNISCTFSMKNGLLFINNDDNIYTKSNPFFFSKFMKLVSIEIESEIKEKIEQTIMDKYVMEIDDYIRLDDIEREIFSLKYIEKGNLDKENDLKNFEIFLNNEERYSLINKLRDVEKINKTIEKLYNELIVYINKEEIKTEEEIHILCRMEFLINDKKIYVNKKIKELEDFINKENKIKECIKKTDIFLSYYSEKKKEIDKFINFNNVLIKKYNKKNKDIKKKIINNKYGILFENKNFFLKSYIINTIGNNLKLTKREKEKQESNLKNIREQISNNELIKNESNEIINKIKKKKEQVLCLKEEKINIEKMHHNVVMNTNLKKIHETFLKHQVQFLELLSEFRGNVLRRKKDVDIIENDINNSDNTDMTIKKKIETEKNIIKNQINEIELIIKTFQINHQSNIDIHKFLRDTFDHQVYKKKLEKIINTEKEILKSKIEECKKCITDIQIKEGELQGKICLRNEYVEKLKKDIKSGSYVNIDNEYKQKLIEICVYKNVIKDLSNFHNSFDQAIIKFHSLKMQEINLSIKNLWRRVYNNPDIDYIYIKSDLEIENNEKINQRRSYNYRVVMVKDNCELDMKGRCSSGQKVLSSIIIRLALAESFSIKCGILALDEPTTNLDKSNSKNLANLIANIVDLRKNSSSFQLILITHDTYFVDALSQYGLTNCFYKVRKDRNGYSQIVKVEK</sequence>
<evidence type="ECO:0000256" key="2">
    <source>
        <dbReference type="ARBA" id="ARBA00004123"/>
    </source>
</evidence>
<feature type="coiled-coil region" evidence="10">
    <location>
        <begin position="527"/>
        <end position="557"/>
    </location>
</feature>
<dbReference type="InterPro" id="IPR038729">
    <property type="entry name" value="Rad50/SbcC_AAA"/>
</dbReference>
<dbReference type="GO" id="GO:0006302">
    <property type="term" value="P:double-strand break repair"/>
    <property type="evidence" value="ECO:0007669"/>
    <property type="project" value="InterPro"/>
</dbReference>
<evidence type="ECO:0000256" key="10">
    <source>
        <dbReference type="SAM" id="Coils"/>
    </source>
</evidence>
<evidence type="ECO:0000313" key="16">
    <source>
        <dbReference type="EMBL" id="SCO58862.1"/>
    </source>
</evidence>
<evidence type="ECO:0000256" key="6">
    <source>
        <dbReference type="ARBA" id="ARBA00022723"/>
    </source>
</evidence>
<dbReference type="OMA" id="ILCHHEE"/>
<evidence type="ECO:0000313" key="14">
    <source>
        <dbReference type="EMBL" id="SCN21578.1"/>
    </source>
</evidence>
<dbReference type="EMBL" id="LT608249">
    <property type="protein sequence ID" value="SCO58862.1"/>
    <property type="molecule type" value="Genomic_DNA"/>
</dbReference>
<dbReference type="GO" id="GO:0030870">
    <property type="term" value="C:Mre11 complex"/>
    <property type="evidence" value="ECO:0007669"/>
    <property type="project" value="TreeGrafter"/>
</dbReference>
<dbReference type="PANTHER" id="PTHR18867">
    <property type="entry name" value="RAD50"/>
    <property type="match status" value="1"/>
</dbReference>
<evidence type="ECO:0000256" key="3">
    <source>
        <dbReference type="ARBA" id="ARBA00004286"/>
    </source>
</evidence>
<evidence type="ECO:0000256" key="9">
    <source>
        <dbReference type="ARBA" id="ARBA00049360"/>
    </source>
</evidence>
<dbReference type="GO" id="GO:0007004">
    <property type="term" value="P:telomere maintenance via telomerase"/>
    <property type="evidence" value="ECO:0007669"/>
    <property type="project" value="TreeGrafter"/>
</dbReference>
<accession>A0A122HNX9</accession>